<dbReference type="KEGG" id="capn:CBG49_03585"/>
<dbReference type="InterPro" id="IPR013783">
    <property type="entry name" value="Ig-like_fold"/>
</dbReference>
<reference evidence="4" key="1">
    <citation type="submission" date="2017-06" db="EMBL/GenBank/DDBJ databases">
        <title>Complete genome sequence of Capnocytophaga sp. KCOM 1579 (=ChDC OS43) isolated from a human refractory periapical abscess lesion.</title>
        <authorList>
            <person name="Kook J.-K."/>
            <person name="Park S.-N."/>
            <person name="Lim Y.K."/>
            <person name="Roh H."/>
        </authorList>
    </citation>
    <scope>NUCLEOTIDE SEQUENCE [LARGE SCALE GENOMIC DNA]</scope>
    <source>
        <strain evidence="4">ChDC OS43</strain>
    </source>
</reference>
<protein>
    <recommendedName>
        <fullName evidence="2">BACON domain-containing protein</fullName>
    </recommendedName>
</protein>
<organism evidence="3 4">
    <name type="scientific">Capnocytophaga endodontalis</name>
    <dbReference type="NCBI Taxonomy" id="2708117"/>
    <lineage>
        <taxon>Bacteria</taxon>
        <taxon>Pseudomonadati</taxon>
        <taxon>Bacteroidota</taxon>
        <taxon>Flavobacteriia</taxon>
        <taxon>Flavobacteriales</taxon>
        <taxon>Flavobacteriaceae</taxon>
        <taxon>Capnocytophaga</taxon>
    </lineage>
</organism>
<sequence>MKKITLLLLALSLSFCSKKDDDTKNANSTTVTPEATLLNIPAQQGNYSVNVTADGAYTEQTDAAWIKLSPDTDYKTLKFEVLTNEGGDRHGTINLMVQNSVKAKIVVYQKARLFVTPETTAVEVGAQAAEHTINITDKNVNDYTLKASHDWITFPIQPNKNKIVFQVKENTTGADRTATITVLVGDKTAGEIAVTQRVNISYILPFIEFGKVIDDIKNFEKTRKSTLKSEKDLGSGSQLVYTVTDKLFSEIQYVVNLRGLQKAGLFAKENPLTEAQKKNFEDFLVQEGFEKITIKGYKTTLDMTLTDKDAFVHREKQVLVQFMADAKANHYAFSYYPVQQKNFTTFAQLPALLKKGATKDEIATYEQANGGTYDAANSPQSNEKRDAYTYNVNKNNVLSRTYFVGKSTNTLVGLYQTTFRFNTASLAFFAGLDGEYYPTKEFLALLKNEGYVYSGISKGYYIFKKGKDIISAKVLIENQETVLDFRVYYVK</sequence>
<dbReference type="Pfam" id="PF13004">
    <property type="entry name" value="BACON"/>
    <property type="match status" value="2"/>
</dbReference>
<accession>A0A1Z4BLW1</accession>
<dbReference type="EMBL" id="CP022022">
    <property type="protein sequence ID" value="ASF42245.1"/>
    <property type="molecule type" value="Genomic_DNA"/>
</dbReference>
<gene>
    <name evidence="3" type="ORF">CBG49_03585</name>
</gene>
<dbReference type="Gene3D" id="2.60.40.10">
    <property type="entry name" value="Immunoglobulins"/>
    <property type="match status" value="2"/>
</dbReference>
<name>A0A1Z4BLW1_9FLAO</name>
<proteinExistence type="predicted"/>
<dbReference type="AlphaFoldDB" id="A0A1Z4BLW1"/>
<feature type="domain" description="BACON" evidence="2">
    <location>
        <begin position="149"/>
        <end position="196"/>
    </location>
</feature>
<keyword evidence="1" id="KW-0732">Signal</keyword>
<feature type="domain" description="BACON" evidence="2">
    <location>
        <begin position="57"/>
        <end position="110"/>
    </location>
</feature>
<evidence type="ECO:0000256" key="1">
    <source>
        <dbReference type="SAM" id="SignalP"/>
    </source>
</evidence>
<feature type="signal peptide" evidence="1">
    <location>
        <begin position="1"/>
        <end position="19"/>
    </location>
</feature>
<dbReference type="InterPro" id="IPR024361">
    <property type="entry name" value="BACON"/>
</dbReference>
<dbReference type="CDD" id="cd14948">
    <property type="entry name" value="BACON"/>
    <property type="match status" value="2"/>
</dbReference>
<feature type="chain" id="PRO_5012599652" description="BACON domain-containing protein" evidence="1">
    <location>
        <begin position="20"/>
        <end position="491"/>
    </location>
</feature>
<evidence type="ECO:0000313" key="4">
    <source>
        <dbReference type="Proteomes" id="UP000197007"/>
    </source>
</evidence>
<keyword evidence="4" id="KW-1185">Reference proteome</keyword>
<evidence type="ECO:0000313" key="3">
    <source>
        <dbReference type="EMBL" id="ASF42245.1"/>
    </source>
</evidence>
<evidence type="ECO:0000259" key="2">
    <source>
        <dbReference type="Pfam" id="PF13004"/>
    </source>
</evidence>
<dbReference type="Proteomes" id="UP000197007">
    <property type="component" value="Chromosome"/>
</dbReference>
<dbReference type="RefSeq" id="WP_088593414.1">
    <property type="nucleotide sequence ID" value="NZ_CP022022.1"/>
</dbReference>